<dbReference type="InterPro" id="IPR050090">
    <property type="entry name" value="Tyrosine_recombinase_XerCD"/>
</dbReference>
<sequence>MAWVSKRRSADGSVRHQGRYRDPFGEKRTAGTFSTSREALKAAMKAEGKVADGTWIDPRGGTITFREYAEDVWLPSRHLEVSTRAGYVSYLRNHFVPFFGAMTLARIMPSTVQDWVTRAVEQGLSPRSIAKYHVMLHSVFSRAVRDRLIAFNPCEDTELPKVVARRARTLTPEEYTSVLAEVPDRFKPLVMTAIETGLRWGELVALRPRHVDFLRRSITVEETIVEVSRKDSPTGERMIVKAYPKNDEPRTLRVSQALLDVLASRIAILGLGRDDLLFPSREAVGGQPLSRATFNTRYWRPAIERSGVDFNVRMHDLRHAHASWLLAGGADLKTVMERMGHSQIMTTQKYLHTLPDADDKALAAFESVSRRST</sequence>
<dbReference type="PANTHER" id="PTHR30349">
    <property type="entry name" value="PHAGE INTEGRASE-RELATED"/>
    <property type="match status" value="1"/>
</dbReference>
<dbReference type="InterPro" id="IPR044068">
    <property type="entry name" value="CB"/>
</dbReference>
<dbReference type="AlphaFoldDB" id="A0A021VUN5"/>
<dbReference type="Pfam" id="PF14659">
    <property type="entry name" value="Phage_int_SAM_3"/>
    <property type="match status" value="1"/>
</dbReference>
<keyword evidence="4" id="KW-0233">DNA recombination</keyword>
<dbReference type="Gene3D" id="1.10.443.10">
    <property type="entry name" value="Intergrase catalytic core"/>
    <property type="match status" value="1"/>
</dbReference>
<keyword evidence="3 5" id="KW-0238">DNA-binding</keyword>
<dbReference type="PROSITE" id="PS51900">
    <property type="entry name" value="CB"/>
    <property type="match status" value="1"/>
</dbReference>
<feature type="domain" description="Tyr recombinase" evidence="7">
    <location>
        <begin position="165"/>
        <end position="363"/>
    </location>
</feature>
<dbReference type="GO" id="GO:0015074">
    <property type="term" value="P:DNA integration"/>
    <property type="evidence" value="ECO:0007669"/>
    <property type="project" value="UniProtKB-KW"/>
</dbReference>
<dbReference type="PANTHER" id="PTHR30349:SF64">
    <property type="entry name" value="PROPHAGE INTEGRASE INTD-RELATED"/>
    <property type="match status" value="1"/>
</dbReference>
<dbReference type="Pfam" id="PF00589">
    <property type="entry name" value="Phage_integrase"/>
    <property type="match status" value="1"/>
</dbReference>
<dbReference type="GO" id="GO:0006310">
    <property type="term" value="P:DNA recombination"/>
    <property type="evidence" value="ECO:0007669"/>
    <property type="project" value="UniProtKB-KW"/>
</dbReference>
<dbReference type="InterPro" id="IPR002104">
    <property type="entry name" value="Integrase_catalytic"/>
</dbReference>
<protein>
    <submittedName>
        <fullName evidence="9">Integrase</fullName>
    </submittedName>
</protein>
<feature type="compositionally biased region" description="Basic and acidic residues" evidence="6">
    <location>
        <begin position="8"/>
        <end position="29"/>
    </location>
</feature>
<proteinExistence type="inferred from homology"/>
<accession>A0A021VUN5</accession>
<evidence type="ECO:0000256" key="3">
    <source>
        <dbReference type="ARBA" id="ARBA00023125"/>
    </source>
</evidence>
<dbReference type="GO" id="GO:0003677">
    <property type="term" value="F:DNA binding"/>
    <property type="evidence" value="ECO:0007669"/>
    <property type="project" value="UniProtKB-UniRule"/>
</dbReference>
<reference evidence="9 10" key="1">
    <citation type="submission" date="2014-01" db="EMBL/GenBank/DDBJ databases">
        <title>Actinotalea ferrariae CF5-4.</title>
        <authorList>
            <person name="Chen F."/>
            <person name="Li Y."/>
            <person name="Wang G."/>
        </authorList>
    </citation>
    <scope>NUCLEOTIDE SEQUENCE [LARGE SCALE GENOMIC DNA]</scope>
    <source>
        <strain evidence="9 10">CF5-4</strain>
    </source>
</reference>
<evidence type="ECO:0000313" key="10">
    <source>
        <dbReference type="Proteomes" id="UP000019753"/>
    </source>
</evidence>
<feature type="region of interest" description="Disordered" evidence="6">
    <location>
        <begin position="1"/>
        <end position="29"/>
    </location>
</feature>
<comment type="caution">
    <text evidence="9">The sequence shown here is derived from an EMBL/GenBank/DDBJ whole genome shotgun (WGS) entry which is preliminary data.</text>
</comment>
<dbReference type="RefSeq" id="WP_034227159.1">
    <property type="nucleotide sequence ID" value="NZ_AXCW01000168.1"/>
</dbReference>
<dbReference type="EMBL" id="AXCW01000168">
    <property type="protein sequence ID" value="EYR62797.1"/>
    <property type="molecule type" value="Genomic_DNA"/>
</dbReference>
<dbReference type="InterPro" id="IPR010998">
    <property type="entry name" value="Integrase_recombinase_N"/>
</dbReference>
<evidence type="ECO:0000256" key="5">
    <source>
        <dbReference type="PROSITE-ProRule" id="PRU01248"/>
    </source>
</evidence>
<name>A0A021VUN5_9CELL</name>
<evidence type="ECO:0000256" key="1">
    <source>
        <dbReference type="ARBA" id="ARBA00008857"/>
    </source>
</evidence>
<evidence type="ECO:0000313" key="9">
    <source>
        <dbReference type="EMBL" id="EYR62797.1"/>
    </source>
</evidence>
<evidence type="ECO:0000256" key="6">
    <source>
        <dbReference type="SAM" id="MobiDB-lite"/>
    </source>
</evidence>
<dbReference type="PROSITE" id="PS51898">
    <property type="entry name" value="TYR_RECOMBINASE"/>
    <property type="match status" value="1"/>
</dbReference>
<organism evidence="9 10">
    <name type="scientific">Actinotalea ferrariae CF5-4</name>
    <dbReference type="NCBI Taxonomy" id="948458"/>
    <lineage>
        <taxon>Bacteria</taxon>
        <taxon>Bacillati</taxon>
        <taxon>Actinomycetota</taxon>
        <taxon>Actinomycetes</taxon>
        <taxon>Micrococcales</taxon>
        <taxon>Cellulomonadaceae</taxon>
        <taxon>Actinotalea</taxon>
    </lineage>
</organism>
<dbReference type="SUPFAM" id="SSF56349">
    <property type="entry name" value="DNA breaking-rejoining enzymes"/>
    <property type="match status" value="1"/>
</dbReference>
<dbReference type="InterPro" id="IPR013762">
    <property type="entry name" value="Integrase-like_cat_sf"/>
</dbReference>
<keyword evidence="10" id="KW-1185">Reference proteome</keyword>
<dbReference type="CDD" id="cd01189">
    <property type="entry name" value="INT_ICEBs1_C_like"/>
    <property type="match status" value="1"/>
</dbReference>
<dbReference type="InterPro" id="IPR011010">
    <property type="entry name" value="DNA_brk_join_enz"/>
</dbReference>
<comment type="similarity">
    <text evidence="1">Belongs to the 'phage' integrase family.</text>
</comment>
<dbReference type="Gene3D" id="1.10.150.130">
    <property type="match status" value="1"/>
</dbReference>
<evidence type="ECO:0000256" key="4">
    <source>
        <dbReference type="ARBA" id="ARBA00023172"/>
    </source>
</evidence>
<evidence type="ECO:0000256" key="2">
    <source>
        <dbReference type="ARBA" id="ARBA00022908"/>
    </source>
</evidence>
<gene>
    <name evidence="9" type="ORF">N866_05050</name>
</gene>
<keyword evidence="2" id="KW-0229">DNA integration</keyword>
<evidence type="ECO:0000259" key="8">
    <source>
        <dbReference type="PROSITE" id="PS51900"/>
    </source>
</evidence>
<feature type="domain" description="Core-binding (CB)" evidence="8">
    <location>
        <begin position="63"/>
        <end position="144"/>
    </location>
</feature>
<dbReference type="InterPro" id="IPR004107">
    <property type="entry name" value="Integrase_SAM-like_N"/>
</dbReference>
<dbReference type="Proteomes" id="UP000019753">
    <property type="component" value="Unassembled WGS sequence"/>
</dbReference>
<evidence type="ECO:0000259" key="7">
    <source>
        <dbReference type="PROSITE" id="PS51898"/>
    </source>
</evidence>
<dbReference type="OrthoDB" id="1822491at2"/>